<protein>
    <submittedName>
        <fullName evidence="3">Uncharacterized protein</fullName>
    </submittedName>
</protein>
<keyword evidence="2" id="KW-1133">Transmembrane helix</keyword>
<keyword evidence="4" id="KW-1185">Reference proteome</keyword>
<feature type="region of interest" description="Disordered" evidence="1">
    <location>
        <begin position="1"/>
        <end position="30"/>
    </location>
</feature>
<evidence type="ECO:0000256" key="2">
    <source>
        <dbReference type="SAM" id="Phobius"/>
    </source>
</evidence>
<evidence type="ECO:0000256" key="1">
    <source>
        <dbReference type="SAM" id="MobiDB-lite"/>
    </source>
</evidence>
<organism evidence="3 4">
    <name type="scientific">Mycolicibacterium agri</name>
    <name type="common">Mycobacterium agri</name>
    <dbReference type="NCBI Taxonomy" id="36811"/>
    <lineage>
        <taxon>Bacteria</taxon>
        <taxon>Bacillati</taxon>
        <taxon>Actinomycetota</taxon>
        <taxon>Actinomycetes</taxon>
        <taxon>Mycobacteriales</taxon>
        <taxon>Mycobacteriaceae</taxon>
        <taxon>Mycolicibacterium</taxon>
    </lineage>
</organism>
<feature type="compositionally biased region" description="Basic and acidic residues" evidence="1">
    <location>
        <begin position="1"/>
        <end position="19"/>
    </location>
</feature>
<comment type="caution">
    <text evidence="3">The sequence shown here is derived from an EMBL/GenBank/DDBJ whole genome shotgun (WGS) entry which is preliminary data.</text>
</comment>
<keyword evidence="2" id="KW-0472">Membrane</keyword>
<dbReference type="EMBL" id="PDCP01000002">
    <property type="protein sequence ID" value="PEG42790.1"/>
    <property type="molecule type" value="Genomic_DNA"/>
</dbReference>
<gene>
    <name evidence="3" type="ORF">CQY20_02045</name>
</gene>
<dbReference type="AlphaFoldDB" id="A0A2A7NG04"/>
<accession>A0A2A7NG04</accession>
<proteinExistence type="predicted"/>
<keyword evidence="2" id="KW-0812">Transmembrane</keyword>
<feature type="transmembrane region" description="Helical" evidence="2">
    <location>
        <begin position="36"/>
        <end position="60"/>
    </location>
</feature>
<dbReference type="Proteomes" id="UP000220914">
    <property type="component" value="Unassembled WGS sequence"/>
</dbReference>
<evidence type="ECO:0000313" key="3">
    <source>
        <dbReference type="EMBL" id="PEG42790.1"/>
    </source>
</evidence>
<name>A0A2A7NG04_MYCAG</name>
<evidence type="ECO:0000313" key="4">
    <source>
        <dbReference type="Proteomes" id="UP000220914"/>
    </source>
</evidence>
<dbReference type="RefSeq" id="WP_097937974.1">
    <property type="nucleotide sequence ID" value="NZ_BLKS01000001.1"/>
</dbReference>
<sequence>MTDARESRSEQTVATDERQTFATTPHVDRRDRSQSLLVWVGIVAGVVFIVAVVFFSGFFVGRATNADSYGGYHHGGMTGPGWMMRPGWMMGPQGPWPGPPTTTTAPRP</sequence>
<reference evidence="3 4" key="1">
    <citation type="submission" date="2017-10" db="EMBL/GenBank/DDBJ databases">
        <title>The new phylogeny of genus Mycobacterium.</title>
        <authorList>
            <person name="Tortoli E."/>
            <person name="Trovato A."/>
            <person name="Cirillo D.M."/>
        </authorList>
    </citation>
    <scope>NUCLEOTIDE SEQUENCE [LARGE SCALE GENOMIC DNA]</scope>
    <source>
        <strain evidence="3 4">CCUG37673</strain>
    </source>
</reference>